<dbReference type="Gene3D" id="3.40.50.620">
    <property type="entry name" value="HUPs"/>
    <property type="match status" value="1"/>
</dbReference>
<dbReference type="PRINTS" id="PR01438">
    <property type="entry name" value="UNVRSLSTRESS"/>
</dbReference>
<proteinExistence type="inferred from homology"/>
<comment type="caution">
    <text evidence="4">The sequence shown here is derived from an EMBL/GenBank/DDBJ whole genome shotgun (WGS) entry which is preliminary data.</text>
</comment>
<evidence type="ECO:0000256" key="1">
    <source>
        <dbReference type="ARBA" id="ARBA00008791"/>
    </source>
</evidence>
<comment type="subcellular location">
    <subcellularLocation>
        <location evidence="2">Cytoplasm</location>
    </subcellularLocation>
</comment>
<dbReference type="Proteomes" id="UP001171751">
    <property type="component" value="Unassembled WGS sequence"/>
</dbReference>
<sequence>MKNLYKNILVGVDGSENAEQALQRAIQFSIMHEAKLHIAHIIDTRALNNYATINYNYSDLINEETVNALNDYKNFALDNGVKEVDTIVEYGSPRTLMSKTIPDEYDIDLVIVGATGLNAVERMFIGSVSEQIVRQASCDVIIVRNEHENTEPIPRKD</sequence>
<dbReference type="AlphaFoldDB" id="A0AA43UD61"/>
<dbReference type="InterPro" id="IPR006016">
    <property type="entry name" value="UspA"/>
</dbReference>
<dbReference type="PIRSF" id="PIRSF006276">
    <property type="entry name" value="UspA"/>
    <property type="match status" value="1"/>
</dbReference>
<organism evidence="4 5">
    <name type="scientific">Atopococcus tabaci</name>
    <dbReference type="NCBI Taxonomy" id="269774"/>
    <lineage>
        <taxon>Bacteria</taxon>
        <taxon>Bacillati</taxon>
        <taxon>Bacillota</taxon>
        <taxon>Bacilli</taxon>
        <taxon>Lactobacillales</taxon>
        <taxon>Carnobacteriaceae</taxon>
        <taxon>Atopococcus</taxon>
    </lineage>
</organism>
<feature type="domain" description="UspA" evidence="3">
    <location>
        <begin position="5"/>
        <end position="144"/>
    </location>
</feature>
<comment type="similarity">
    <text evidence="1 2">Belongs to the universal stress protein A family.</text>
</comment>
<dbReference type="InterPro" id="IPR006015">
    <property type="entry name" value="Universal_stress_UspA"/>
</dbReference>
<evidence type="ECO:0000313" key="5">
    <source>
        <dbReference type="Proteomes" id="UP001171751"/>
    </source>
</evidence>
<protein>
    <recommendedName>
        <fullName evidence="2">Universal stress protein</fullName>
    </recommendedName>
</protein>
<accession>A0AA43UD61</accession>
<dbReference type="CDD" id="cd00293">
    <property type="entry name" value="USP-like"/>
    <property type="match status" value="1"/>
</dbReference>
<gene>
    <name evidence="4" type="ORF">Q4F26_05410</name>
</gene>
<evidence type="ECO:0000256" key="2">
    <source>
        <dbReference type="PIRNR" id="PIRNR006276"/>
    </source>
</evidence>
<dbReference type="InterPro" id="IPR014729">
    <property type="entry name" value="Rossmann-like_a/b/a_fold"/>
</dbReference>
<dbReference type="SUPFAM" id="SSF52402">
    <property type="entry name" value="Adenine nucleotide alpha hydrolases-like"/>
    <property type="match status" value="1"/>
</dbReference>
<reference evidence="4" key="1">
    <citation type="submission" date="2023-07" db="EMBL/GenBank/DDBJ databases">
        <title>Between Cages and Wild: Unraveling the Impact of Captivity on Animal Microbiomes and Antimicrobial Resistance.</title>
        <authorList>
            <person name="Schmartz G.P."/>
            <person name="Rehner J."/>
            <person name="Schuff M.J."/>
            <person name="Becker S.L."/>
            <person name="Kravczyk M."/>
            <person name="Gurevich A."/>
            <person name="Francke R."/>
            <person name="Mueller R."/>
            <person name="Keller V."/>
            <person name="Keller A."/>
        </authorList>
    </citation>
    <scope>NUCLEOTIDE SEQUENCE</scope>
    <source>
        <strain evidence="4">S39M_St_73</strain>
    </source>
</reference>
<dbReference type="PANTHER" id="PTHR46268:SF6">
    <property type="entry name" value="UNIVERSAL STRESS PROTEIN UP12"/>
    <property type="match status" value="1"/>
</dbReference>
<evidence type="ECO:0000313" key="4">
    <source>
        <dbReference type="EMBL" id="MDO5457768.1"/>
    </source>
</evidence>
<name>A0AA43UD61_9LACT</name>
<dbReference type="Pfam" id="PF00582">
    <property type="entry name" value="Usp"/>
    <property type="match status" value="1"/>
</dbReference>
<dbReference type="PANTHER" id="PTHR46268">
    <property type="entry name" value="STRESS RESPONSE PROTEIN NHAX"/>
    <property type="match status" value="1"/>
</dbReference>
<evidence type="ECO:0000259" key="3">
    <source>
        <dbReference type="Pfam" id="PF00582"/>
    </source>
</evidence>
<keyword evidence="2" id="KW-0963">Cytoplasm</keyword>
<keyword evidence="5" id="KW-1185">Reference proteome</keyword>
<dbReference type="EMBL" id="JAUNQW010000025">
    <property type="protein sequence ID" value="MDO5457768.1"/>
    <property type="molecule type" value="Genomic_DNA"/>
</dbReference>
<dbReference type="GO" id="GO:0005737">
    <property type="term" value="C:cytoplasm"/>
    <property type="evidence" value="ECO:0007669"/>
    <property type="project" value="UniProtKB-SubCell"/>
</dbReference>